<proteinExistence type="predicted"/>
<comment type="caution">
    <text evidence="1">The sequence shown here is derived from an EMBL/GenBank/DDBJ whole genome shotgun (WGS) entry which is preliminary data.</text>
</comment>
<dbReference type="EMBL" id="VSSQ01000006">
    <property type="protein sequence ID" value="MPL58095.1"/>
    <property type="molecule type" value="Genomic_DNA"/>
</dbReference>
<reference evidence="1" key="1">
    <citation type="submission" date="2019-08" db="EMBL/GenBank/DDBJ databases">
        <authorList>
            <person name="Kucharzyk K."/>
            <person name="Murdoch R.W."/>
            <person name="Higgins S."/>
            <person name="Loffler F."/>
        </authorList>
    </citation>
    <scope>NUCLEOTIDE SEQUENCE</scope>
</reference>
<organism evidence="1">
    <name type="scientific">bioreactor metagenome</name>
    <dbReference type="NCBI Taxonomy" id="1076179"/>
    <lineage>
        <taxon>unclassified sequences</taxon>
        <taxon>metagenomes</taxon>
        <taxon>ecological metagenomes</taxon>
    </lineage>
</organism>
<name>A0A644STZ4_9ZZZZ</name>
<protein>
    <submittedName>
        <fullName evidence="1">Uncharacterized protein</fullName>
    </submittedName>
</protein>
<dbReference type="AlphaFoldDB" id="A0A644STZ4"/>
<gene>
    <name evidence="1" type="ORF">SDC9_03626</name>
</gene>
<evidence type="ECO:0000313" key="1">
    <source>
        <dbReference type="EMBL" id="MPL58095.1"/>
    </source>
</evidence>
<accession>A0A644STZ4</accession>
<sequence length="96" mass="11477">MLSEEDKQEIGVITRKNIRLGMFFNDLRMELMSLLTNPIDDKEKYYSWSILAHDYFVDIGSTNMMEDLVEILDSKCNNQDIWNTLEEEFKNKYNLQ</sequence>